<reference evidence="3" key="1">
    <citation type="submission" date="2017-10" db="EMBL/GenBank/DDBJ databases">
        <authorList>
            <person name="Regsiter A."/>
            <person name="William W."/>
        </authorList>
    </citation>
    <scope>NUCLEOTIDE SEQUENCE [LARGE SCALE GENOMIC DNA]</scope>
</reference>
<dbReference type="AlphaFoldDB" id="A0A2N9AHI8"/>
<accession>A0A2N9AHI8</accession>
<name>A0A2N9AHI8_METEX</name>
<sequence>MLKLAPRADEPFWLDLLPGVRVRVRPITVASMLVAREAVGKVYRDEDKTDLTARASMALVRELAHRGIVEWEGVGTAEGEPAAVTSETVGELLDYWPAYDALDALYVTPALRRDEEKNASSNSPDGTSGEDPNTARPAA</sequence>
<evidence type="ECO:0000256" key="1">
    <source>
        <dbReference type="SAM" id="MobiDB-lite"/>
    </source>
</evidence>
<evidence type="ECO:0000313" key="3">
    <source>
        <dbReference type="Proteomes" id="UP000233769"/>
    </source>
</evidence>
<gene>
    <name evidence="2" type="ORF">TK0001_0217</name>
</gene>
<protein>
    <submittedName>
        <fullName evidence="2">Uncharacterized protein</fullName>
    </submittedName>
</protein>
<feature type="region of interest" description="Disordered" evidence="1">
    <location>
        <begin position="113"/>
        <end position="139"/>
    </location>
</feature>
<dbReference type="EMBL" id="LT962688">
    <property type="protein sequence ID" value="SOR26819.1"/>
    <property type="molecule type" value="Genomic_DNA"/>
</dbReference>
<dbReference type="Proteomes" id="UP000233769">
    <property type="component" value="Chromosome tk0001"/>
</dbReference>
<evidence type="ECO:0000313" key="2">
    <source>
        <dbReference type="EMBL" id="SOR26819.1"/>
    </source>
</evidence>
<proteinExistence type="predicted"/>
<organism evidence="2 3">
    <name type="scientific">Methylorubrum extorquens</name>
    <name type="common">Methylobacterium dichloromethanicum</name>
    <name type="synonym">Methylobacterium extorquens</name>
    <dbReference type="NCBI Taxonomy" id="408"/>
    <lineage>
        <taxon>Bacteria</taxon>
        <taxon>Pseudomonadati</taxon>
        <taxon>Pseudomonadota</taxon>
        <taxon>Alphaproteobacteria</taxon>
        <taxon>Hyphomicrobiales</taxon>
        <taxon>Methylobacteriaceae</taxon>
        <taxon>Methylorubrum</taxon>
    </lineage>
</organism>